<dbReference type="GO" id="GO:0016918">
    <property type="term" value="F:retinal binding"/>
    <property type="evidence" value="ECO:0007669"/>
    <property type="project" value="UniProtKB-KW"/>
</dbReference>
<keyword evidence="10" id="KW-1185">Reference proteome</keyword>
<dbReference type="Proteomes" id="UP000005207">
    <property type="component" value="Linkage group LG22"/>
</dbReference>
<dbReference type="InterPro" id="IPR000463">
    <property type="entry name" value="Fatty_acid-bd"/>
</dbReference>
<keyword evidence="7" id="KW-0813">Transport</keyword>
<keyword evidence="5" id="KW-0683">Retinol-binding</keyword>
<dbReference type="InterPro" id="IPR012674">
    <property type="entry name" value="Calycin"/>
</dbReference>
<evidence type="ECO:0000256" key="7">
    <source>
        <dbReference type="RuleBase" id="RU003696"/>
    </source>
</evidence>
<evidence type="ECO:0000256" key="6">
    <source>
        <dbReference type="ARBA" id="ARBA00030108"/>
    </source>
</evidence>
<dbReference type="InterPro" id="IPR031259">
    <property type="entry name" value="ILBP"/>
</dbReference>
<feature type="domain" description="Cytosolic fatty-acid binding proteins" evidence="8">
    <location>
        <begin position="10"/>
        <end position="27"/>
    </location>
</feature>
<evidence type="ECO:0000313" key="10">
    <source>
        <dbReference type="Proteomes" id="UP000005207"/>
    </source>
</evidence>
<sequence length="162" mass="18272">MENKVTDFSGKWKMKSSENFEELLRALGVNVFLRKIAVAAASSPAVEITQQEETLSIKTSTSVRTTNVSFTVGQSFSETTVDGRPCTSFPKWETDRKISCEQTLQKGDGPKTAWTRELTNDGELILVRKIGVQNEQCYQLEPQCRYFMTPKEDLNSFSASRK</sequence>
<evidence type="ECO:0000313" key="9">
    <source>
        <dbReference type="Ensembl" id="ENSONIP00000081484.1"/>
    </source>
</evidence>
<comment type="similarity">
    <text evidence="2 7">Belongs to the calycin superfamily. Fatty-acid binding protein (FABP) family.</text>
</comment>
<name>A0A669FAZ7_ORENI</name>
<evidence type="ECO:0000256" key="4">
    <source>
        <dbReference type="ARBA" id="ARBA00022893"/>
    </source>
</evidence>
<organism evidence="9 10">
    <name type="scientific">Oreochromis niloticus</name>
    <name type="common">Nile tilapia</name>
    <name type="synonym">Tilapia nilotica</name>
    <dbReference type="NCBI Taxonomy" id="8128"/>
    <lineage>
        <taxon>Eukaryota</taxon>
        <taxon>Metazoa</taxon>
        <taxon>Chordata</taxon>
        <taxon>Craniata</taxon>
        <taxon>Vertebrata</taxon>
        <taxon>Euteleostomi</taxon>
        <taxon>Actinopterygii</taxon>
        <taxon>Neopterygii</taxon>
        <taxon>Teleostei</taxon>
        <taxon>Neoteleostei</taxon>
        <taxon>Acanthomorphata</taxon>
        <taxon>Ovalentaria</taxon>
        <taxon>Cichlomorphae</taxon>
        <taxon>Cichliformes</taxon>
        <taxon>Cichlidae</taxon>
        <taxon>African cichlids</taxon>
        <taxon>Pseudocrenilabrinae</taxon>
        <taxon>Oreochromini</taxon>
        <taxon>Oreochromis</taxon>
    </lineage>
</organism>
<dbReference type="GeneTree" id="ENSGT00940000157619"/>
<dbReference type="PANTHER" id="PTHR11955">
    <property type="entry name" value="FATTY ACID BINDING PROTEIN"/>
    <property type="match status" value="1"/>
</dbReference>
<evidence type="ECO:0000256" key="5">
    <source>
        <dbReference type="ARBA" id="ARBA00023072"/>
    </source>
</evidence>
<reference evidence="10" key="1">
    <citation type="submission" date="2012-01" db="EMBL/GenBank/DDBJ databases">
        <title>The Genome Sequence of Oreochromis niloticus (Nile Tilapia).</title>
        <authorList>
            <consortium name="Broad Institute Genome Assembly Team"/>
            <consortium name="Broad Institute Sequencing Platform"/>
            <person name="Di Palma F."/>
            <person name="Johnson J."/>
            <person name="Lander E.S."/>
            <person name="Lindblad-Toh K."/>
        </authorList>
    </citation>
    <scope>NUCLEOTIDE SEQUENCE [LARGE SCALE GENOMIC DNA]</scope>
</reference>
<dbReference type="Ensembl" id="ENSONIT00000048267.1">
    <property type="protein sequence ID" value="ENSONIP00000081484.1"/>
    <property type="gene ID" value="ENSONIG00000019709.2"/>
</dbReference>
<dbReference type="InterPro" id="IPR000566">
    <property type="entry name" value="Lipocln_cytosolic_FA-bd_dom"/>
</dbReference>
<reference evidence="9" key="2">
    <citation type="submission" date="2025-08" db="UniProtKB">
        <authorList>
            <consortium name="Ensembl"/>
        </authorList>
    </citation>
    <scope>IDENTIFICATION</scope>
</reference>
<keyword evidence="4" id="KW-0845">Vitamin A</keyword>
<dbReference type="PROSITE" id="PS00214">
    <property type="entry name" value="FABP"/>
    <property type="match status" value="1"/>
</dbReference>
<evidence type="ECO:0000256" key="3">
    <source>
        <dbReference type="ARBA" id="ARBA00013592"/>
    </source>
</evidence>
<evidence type="ECO:0000256" key="1">
    <source>
        <dbReference type="ARBA" id="ARBA00003699"/>
    </source>
</evidence>
<evidence type="ECO:0000256" key="2">
    <source>
        <dbReference type="ARBA" id="ARBA00008390"/>
    </source>
</evidence>
<dbReference type="SUPFAM" id="SSF50814">
    <property type="entry name" value="Lipocalins"/>
    <property type="match status" value="1"/>
</dbReference>
<dbReference type="FunFam" id="2.40.128.20:FF:000001">
    <property type="entry name" value="Fatty acid-binding protein, adipocyte"/>
    <property type="match status" value="1"/>
</dbReference>
<accession>A0A669FAZ7</accession>
<dbReference type="Pfam" id="PF00061">
    <property type="entry name" value="Lipocalin"/>
    <property type="match status" value="1"/>
</dbReference>
<dbReference type="GO" id="GO:0019841">
    <property type="term" value="F:retinol binding"/>
    <property type="evidence" value="ECO:0007669"/>
    <property type="project" value="UniProtKB-KW"/>
</dbReference>
<proteinExistence type="inferred from homology"/>
<dbReference type="PRINTS" id="PR00178">
    <property type="entry name" value="FATTYACIDBP"/>
</dbReference>
<gene>
    <name evidence="9" type="primary">CRABP2</name>
    <name evidence="9" type="synonym">crabp2b</name>
</gene>
<evidence type="ECO:0000259" key="8">
    <source>
        <dbReference type="PROSITE" id="PS00214"/>
    </source>
</evidence>
<dbReference type="GO" id="GO:0021575">
    <property type="term" value="P:hindbrain morphogenesis"/>
    <property type="evidence" value="ECO:0007669"/>
    <property type="project" value="Ensembl"/>
</dbReference>
<reference evidence="9" key="3">
    <citation type="submission" date="2025-09" db="UniProtKB">
        <authorList>
            <consortium name="Ensembl"/>
        </authorList>
    </citation>
    <scope>IDENTIFICATION</scope>
</reference>
<dbReference type="AlphaFoldDB" id="A0A669FAZ7"/>
<dbReference type="GO" id="GO:0048385">
    <property type="term" value="P:regulation of retinoic acid receptor signaling pathway"/>
    <property type="evidence" value="ECO:0007669"/>
    <property type="project" value="Ensembl"/>
</dbReference>
<comment type="function">
    <text evidence="1">Cytosolic CRABPs may regulate the access of retinoic acid to the nuclear retinoic acid receptors.</text>
</comment>
<dbReference type="InParanoid" id="A0A669FAZ7"/>
<dbReference type="Gene3D" id="2.40.128.20">
    <property type="match status" value="1"/>
</dbReference>
<protein>
    <recommendedName>
        <fullName evidence="3">Cellular retinoic acid-binding protein 1</fullName>
    </recommendedName>
    <alternativeName>
        <fullName evidence="6">Cellular retinoic acid-binding protein I</fullName>
    </alternativeName>
</protein>